<dbReference type="SUPFAM" id="SSF82185">
    <property type="entry name" value="Histone H3 K4-specific methyltransferase SET7/9 N-terminal domain"/>
    <property type="match status" value="1"/>
</dbReference>
<organism evidence="1">
    <name type="scientific">marine metagenome</name>
    <dbReference type="NCBI Taxonomy" id="408172"/>
    <lineage>
        <taxon>unclassified sequences</taxon>
        <taxon>metagenomes</taxon>
        <taxon>ecological metagenomes</taxon>
    </lineage>
</organism>
<proteinExistence type="predicted"/>
<dbReference type="AlphaFoldDB" id="A0A381P953"/>
<dbReference type="EMBL" id="UINC01000916">
    <property type="protein sequence ID" value="SUZ63485.1"/>
    <property type="molecule type" value="Genomic_DNA"/>
</dbReference>
<evidence type="ECO:0000313" key="1">
    <source>
        <dbReference type="EMBL" id="SUZ63485.1"/>
    </source>
</evidence>
<accession>A0A381P953</accession>
<name>A0A381P953_9ZZZZ</name>
<sequence length="100" mass="11656">MKYLIFILTISLAGLNAQEQKVVLQEENTPKVVIYGDRGNDLQEGYIENNRLHGYWASYNKLSKTLTFGKYNRGKKVGKWFFWSEGTLTKVNYIKNTQED</sequence>
<reference evidence="1" key="1">
    <citation type="submission" date="2018-05" db="EMBL/GenBank/DDBJ databases">
        <authorList>
            <person name="Lanie J.A."/>
            <person name="Ng W.-L."/>
            <person name="Kazmierczak K.M."/>
            <person name="Andrzejewski T.M."/>
            <person name="Davidsen T.M."/>
            <person name="Wayne K.J."/>
            <person name="Tettelin H."/>
            <person name="Glass J.I."/>
            <person name="Rusch D."/>
            <person name="Podicherti R."/>
            <person name="Tsui H.-C.T."/>
            <person name="Winkler M.E."/>
        </authorList>
    </citation>
    <scope>NUCLEOTIDE SEQUENCE</scope>
</reference>
<protein>
    <recommendedName>
        <fullName evidence="2">Nicotinic acid mononucleotide adenyltransferase</fullName>
    </recommendedName>
</protein>
<evidence type="ECO:0008006" key="2">
    <source>
        <dbReference type="Google" id="ProtNLM"/>
    </source>
</evidence>
<gene>
    <name evidence="1" type="ORF">METZ01_LOCUS16339</name>
</gene>